<dbReference type="PANTHER" id="PTHR47183">
    <property type="entry name" value="GLUCOSE-1-PHOSPHATE CYTIDYLYLTRANSFERASE-RELATED"/>
    <property type="match status" value="1"/>
</dbReference>
<name>A0A3D2SE47_9BACE</name>
<accession>A0A3D2SE47</accession>
<dbReference type="InterPro" id="IPR029044">
    <property type="entry name" value="Nucleotide-diphossugar_trans"/>
</dbReference>
<dbReference type="InterPro" id="IPR013446">
    <property type="entry name" value="G1P_cyt_trans-like"/>
</dbReference>
<evidence type="ECO:0000259" key="1">
    <source>
        <dbReference type="Pfam" id="PF00483"/>
    </source>
</evidence>
<dbReference type="EMBL" id="DPVG01000182">
    <property type="protein sequence ID" value="HCK24124.1"/>
    <property type="molecule type" value="Genomic_DNA"/>
</dbReference>
<gene>
    <name evidence="2" type="primary">rfbF</name>
    <name evidence="2" type="ORF">DHW31_04940</name>
</gene>
<comment type="caution">
    <text evidence="2">The sequence shown here is derived from an EMBL/GenBank/DDBJ whole genome shotgun (WGS) entry which is preliminary data.</text>
</comment>
<protein>
    <submittedName>
        <fullName evidence="2">Glucose-1-phosphate cytidylyltransferase</fullName>
    </submittedName>
</protein>
<dbReference type="GO" id="GO:0009243">
    <property type="term" value="P:O antigen biosynthetic process"/>
    <property type="evidence" value="ECO:0007669"/>
    <property type="project" value="InterPro"/>
</dbReference>
<proteinExistence type="predicted"/>
<dbReference type="InterPro" id="IPR046981">
    <property type="entry name" value="G1P_cyt_trans"/>
</dbReference>
<dbReference type="NCBIfam" id="TIGR02623">
    <property type="entry name" value="G1P_cyt_trans"/>
    <property type="match status" value="1"/>
</dbReference>
<feature type="domain" description="Nucleotidyl transferase" evidence="1">
    <location>
        <begin position="2"/>
        <end position="232"/>
    </location>
</feature>
<dbReference type="PANTHER" id="PTHR47183:SF1">
    <property type="entry name" value="GLUCOSE-1-PHOSPHATE CYTIDYLYLTRANSFERASE"/>
    <property type="match status" value="1"/>
</dbReference>
<dbReference type="SUPFAM" id="SSF53448">
    <property type="entry name" value="Nucleotide-diphospho-sugar transferases"/>
    <property type="match status" value="1"/>
</dbReference>
<evidence type="ECO:0000313" key="2">
    <source>
        <dbReference type="EMBL" id="HCK24124.1"/>
    </source>
</evidence>
<dbReference type="InterPro" id="IPR005835">
    <property type="entry name" value="NTP_transferase_dom"/>
</dbReference>
<dbReference type="AlphaFoldDB" id="A0A3D2SE47"/>
<dbReference type="GO" id="GO:0047343">
    <property type="term" value="F:glucose-1-phosphate cytidylyltransferase activity"/>
    <property type="evidence" value="ECO:0007669"/>
    <property type="project" value="InterPro"/>
</dbReference>
<reference evidence="2 3" key="1">
    <citation type="journal article" date="2018" name="Nat. Biotechnol.">
        <title>A standardized bacterial taxonomy based on genome phylogeny substantially revises the tree of life.</title>
        <authorList>
            <person name="Parks D.H."/>
            <person name="Chuvochina M."/>
            <person name="Waite D.W."/>
            <person name="Rinke C."/>
            <person name="Skarshewski A."/>
            <person name="Chaumeil P.A."/>
            <person name="Hugenholtz P."/>
        </authorList>
    </citation>
    <scope>NUCLEOTIDE SEQUENCE [LARGE SCALE GENOMIC DNA]</scope>
    <source>
        <strain evidence="2">UBA9667</strain>
    </source>
</reference>
<keyword evidence="2" id="KW-0808">Transferase</keyword>
<sequence length="270" mass="31157">MKVVLLAGGFGSRISEESQFKPKPMIEIGGMPILWHIMKEYAFFGHTEFIICAGYKQEYIKEWFANYFLHNSDVSFDFRNGKNEVTIHHSNLEPWKVTVVDTGYNTMTGGRIKRVQNYVGNEPFFMTYGDGVCDVDINKLLEFHQAHGKKATLTAVKMKQEKGVLDITKDMAVRSFREKNALDGAPINAGYMVLEPSVFDYIDGDSQPFEREPLEKLAKEGELMSYIHEGFWQCMDNVREKAMLEKLLSENKAPWKRWDRQTPEIPDYAK</sequence>
<dbReference type="Proteomes" id="UP000263098">
    <property type="component" value="Unassembled WGS sequence"/>
</dbReference>
<dbReference type="Gene3D" id="3.90.550.10">
    <property type="entry name" value="Spore Coat Polysaccharide Biosynthesis Protein SpsA, Chain A"/>
    <property type="match status" value="1"/>
</dbReference>
<keyword evidence="2" id="KW-0548">Nucleotidyltransferase</keyword>
<evidence type="ECO:0000313" key="3">
    <source>
        <dbReference type="Proteomes" id="UP000263098"/>
    </source>
</evidence>
<dbReference type="CDD" id="cd02524">
    <property type="entry name" value="G1P_cytidylyltransferase"/>
    <property type="match status" value="1"/>
</dbReference>
<organism evidence="2 3">
    <name type="scientific">Bacteroides graminisolvens</name>
    <dbReference type="NCBI Taxonomy" id="477666"/>
    <lineage>
        <taxon>Bacteria</taxon>
        <taxon>Pseudomonadati</taxon>
        <taxon>Bacteroidota</taxon>
        <taxon>Bacteroidia</taxon>
        <taxon>Bacteroidales</taxon>
        <taxon>Bacteroidaceae</taxon>
        <taxon>Bacteroides</taxon>
    </lineage>
</organism>
<dbReference type="Pfam" id="PF00483">
    <property type="entry name" value="NTP_transferase"/>
    <property type="match status" value="1"/>
</dbReference>